<sequence length="61" mass="6877">MYLFLVSLVSINLKKCGCFRTTEYSKSSGNPNSDLAIRTCSKRIRPVFDNIISFLNRVTAS</sequence>
<evidence type="ECO:0000313" key="1">
    <source>
        <dbReference type="EMBL" id="MBX68459.1"/>
    </source>
</evidence>
<proteinExistence type="predicted"/>
<name>A0A2P2QN67_RHIMU</name>
<organism evidence="1">
    <name type="scientific">Rhizophora mucronata</name>
    <name type="common">Asiatic mangrove</name>
    <dbReference type="NCBI Taxonomy" id="61149"/>
    <lineage>
        <taxon>Eukaryota</taxon>
        <taxon>Viridiplantae</taxon>
        <taxon>Streptophyta</taxon>
        <taxon>Embryophyta</taxon>
        <taxon>Tracheophyta</taxon>
        <taxon>Spermatophyta</taxon>
        <taxon>Magnoliopsida</taxon>
        <taxon>eudicotyledons</taxon>
        <taxon>Gunneridae</taxon>
        <taxon>Pentapetalae</taxon>
        <taxon>rosids</taxon>
        <taxon>fabids</taxon>
        <taxon>Malpighiales</taxon>
        <taxon>Rhizophoraceae</taxon>
        <taxon>Rhizophora</taxon>
    </lineage>
</organism>
<dbReference type="EMBL" id="GGEC01087975">
    <property type="protein sequence ID" value="MBX68459.1"/>
    <property type="molecule type" value="Transcribed_RNA"/>
</dbReference>
<reference evidence="1" key="1">
    <citation type="submission" date="2018-02" db="EMBL/GenBank/DDBJ databases">
        <title>Rhizophora mucronata_Transcriptome.</title>
        <authorList>
            <person name="Meera S.P."/>
            <person name="Sreeshan A."/>
            <person name="Augustine A."/>
        </authorList>
    </citation>
    <scope>NUCLEOTIDE SEQUENCE</scope>
    <source>
        <tissue evidence="1">Leaf</tissue>
    </source>
</reference>
<accession>A0A2P2QN67</accession>
<protein>
    <submittedName>
        <fullName evidence="1">Protein ROOT PRIMORDIUM DEFECTIVE 1-like</fullName>
    </submittedName>
</protein>
<dbReference type="AlphaFoldDB" id="A0A2P2QN67"/>